<dbReference type="PANTHER" id="PTHR13303">
    <property type="entry name" value="PREFOLDIN SUBUNIT 2"/>
    <property type="match status" value="1"/>
</dbReference>
<organism evidence="6 7">
    <name type="scientific">Meloidogyne hapla</name>
    <name type="common">Root-knot nematode worm</name>
    <dbReference type="NCBI Taxonomy" id="6305"/>
    <lineage>
        <taxon>Eukaryota</taxon>
        <taxon>Metazoa</taxon>
        <taxon>Ecdysozoa</taxon>
        <taxon>Nematoda</taxon>
        <taxon>Chromadorea</taxon>
        <taxon>Rhabditida</taxon>
        <taxon>Tylenchina</taxon>
        <taxon>Tylenchomorpha</taxon>
        <taxon>Tylenchoidea</taxon>
        <taxon>Meloidogynidae</taxon>
        <taxon>Meloidogyninae</taxon>
        <taxon>Meloidogyne</taxon>
    </lineage>
</organism>
<sequence length="179" mass="20588">MSFIAFSATKSMMIAQRIGIWIVEVIKMTAPTQASSSTPINEKEQQKIIDGYQKLRDQQQNVMNVLAKLRVEHREHATVLKTIQTLEPNRKCFRQVGDTLIEFKASELVIILAETMKKFKERMDELEEQMVKHGEELNAYKGKHNIRLLSNKEAMELQKKQALAQISKLDLGAKMETKT</sequence>
<evidence type="ECO:0000313" key="6">
    <source>
        <dbReference type="Proteomes" id="UP000095281"/>
    </source>
</evidence>
<dbReference type="WBParaSite" id="MhA1_Contig120.frz3.gene35">
    <property type="protein sequence ID" value="MhA1_Contig120.frz3.gene35"/>
    <property type="gene ID" value="MhA1_Contig120.frz3.gene35"/>
</dbReference>
<dbReference type="Gene3D" id="1.10.287.370">
    <property type="match status" value="1"/>
</dbReference>
<evidence type="ECO:0000256" key="3">
    <source>
        <dbReference type="ARBA" id="ARBA00023186"/>
    </source>
</evidence>
<keyword evidence="3" id="KW-0143">Chaperone</keyword>
<evidence type="ECO:0000313" key="7">
    <source>
        <dbReference type="WBParaSite" id="MhA1_Contig120.frz3.gene35"/>
    </source>
</evidence>
<comment type="subunit">
    <text evidence="2">Heterohexamer of two PFD-alpha type and four PFD-beta type subunits.</text>
</comment>
<keyword evidence="5" id="KW-0175">Coiled coil</keyword>
<comment type="similarity">
    <text evidence="1">Belongs to the prefoldin subunit beta family.</text>
</comment>
<dbReference type="InterPro" id="IPR009053">
    <property type="entry name" value="Prefoldin"/>
</dbReference>
<dbReference type="InterPro" id="IPR002777">
    <property type="entry name" value="PFD_beta-like"/>
</dbReference>
<dbReference type="InterPro" id="IPR027235">
    <property type="entry name" value="PFD2"/>
</dbReference>
<feature type="coiled-coil region" evidence="5">
    <location>
        <begin position="109"/>
        <end position="143"/>
    </location>
</feature>
<dbReference type="Pfam" id="PF01920">
    <property type="entry name" value="Prefoldin_2"/>
    <property type="match status" value="1"/>
</dbReference>
<keyword evidence="6" id="KW-1185">Reference proteome</keyword>
<evidence type="ECO:0000256" key="1">
    <source>
        <dbReference type="ARBA" id="ARBA00008045"/>
    </source>
</evidence>
<evidence type="ECO:0000256" key="5">
    <source>
        <dbReference type="SAM" id="Coils"/>
    </source>
</evidence>
<name>A0A1I8B0A2_MELHA</name>
<dbReference type="Proteomes" id="UP000095281">
    <property type="component" value="Unplaced"/>
</dbReference>
<dbReference type="OMA" id="TQFIKIN"/>
<dbReference type="SUPFAM" id="SSF46579">
    <property type="entry name" value="Prefoldin"/>
    <property type="match status" value="1"/>
</dbReference>
<dbReference type="AlphaFoldDB" id="A0A1I8B0A2"/>
<evidence type="ECO:0000256" key="4">
    <source>
        <dbReference type="ARBA" id="ARBA00024667"/>
    </source>
</evidence>
<comment type="function">
    <text evidence="4">Binds specifically to cytosolic chaperonin (c-CPN) and transfers target proteins to it. Binds to nascent polypeptide chain and promotes folding in an environment in which there are many competing pathways for nonnative proteins.</text>
</comment>
<reference evidence="7" key="1">
    <citation type="submission" date="2016-11" db="UniProtKB">
        <authorList>
            <consortium name="WormBaseParasite"/>
        </authorList>
    </citation>
    <scope>IDENTIFICATION</scope>
</reference>
<dbReference type="GO" id="GO:0006457">
    <property type="term" value="P:protein folding"/>
    <property type="evidence" value="ECO:0007669"/>
    <property type="project" value="InterPro"/>
</dbReference>
<dbReference type="GO" id="GO:0016272">
    <property type="term" value="C:prefoldin complex"/>
    <property type="evidence" value="ECO:0007669"/>
    <property type="project" value="InterPro"/>
</dbReference>
<protein>
    <submittedName>
        <fullName evidence="7">Prefoldin subunit 2</fullName>
    </submittedName>
</protein>
<proteinExistence type="inferred from homology"/>
<evidence type="ECO:0000256" key="2">
    <source>
        <dbReference type="ARBA" id="ARBA00011695"/>
    </source>
</evidence>
<dbReference type="GO" id="GO:0051082">
    <property type="term" value="F:unfolded protein binding"/>
    <property type="evidence" value="ECO:0007669"/>
    <property type="project" value="InterPro"/>
</dbReference>
<accession>A0A1I8B0A2</accession>